<organism evidence="8 9">
    <name type="scientific">Eruca vesicaria subsp. sativa</name>
    <name type="common">Garden rocket</name>
    <name type="synonym">Eruca sativa</name>
    <dbReference type="NCBI Taxonomy" id="29727"/>
    <lineage>
        <taxon>Eukaryota</taxon>
        <taxon>Viridiplantae</taxon>
        <taxon>Streptophyta</taxon>
        <taxon>Embryophyta</taxon>
        <taxon>Tracheophyta</taxon>
        <taxon>Spermatophyta</taxon>
        <taxon>Magnoliopsida</taxon>
        <taxon>eudicotyledons</taxon>
        <taxon>Gunneridae</taxon>
        <taxon>Pentapetalae</taxon>
        <taxon>rosids</taxon>
        <taxon>malvids</taxon>
        <taxon>Brassicales</taxon>
        <taxon>Brassicaceae</taxon>
        <taxon>Brassiceae</taxon>
        <taxon>Eruca</taxon>
    </lineage>
</organism>
<evidence type="ECO:0000256" key="5">
    <source>
        <dbReference type="ARBA" id="ARBA00022991"/>
    </source>
</evidence>
<name>A0ABC8LWJ3_ERUVS</name>
<keyword evidence="5" id="KW-0157">Chromophore</keyword>
<evidence type="ECO:0000256" key="6">
    <source>
        <dbReference type="ARBA" id="ARBA00023170"/>
    </source>
</evidence>
<keyword evidence="3" id="KW-0285">Flavoprotein</keyword>
<evidence type="ECO:0000256" key="4">
    <source>
        <dbReference type="ARBA" id="ARBA00022643"/>
    </source>
</evidence>
<dbReference type="PANTHER" id="PTHR47429">
    <property type="entry name" value="PROTEIN TWIN LOV 1"/>
    <property type="match status" value="1"/>
</dbReference>
<evidence type="ECO:0000313" key="9">
    <source>
        <dbReference type="Proteomes" id="UP001642260"/>
    </source>
</evidence>
<dbReference type="SUPFAM" id="SSF55785">
    <property type="entry name" value="PYP-like sensor domain (PAS domain)"/>
    <property type="match status" value="1"/>
</dbReference>
<dbReference type="Pfam" id="PF13426">
    <property type="entry name" value="PAS_9"/>
    <property type="match status" value="1"/>
</dbReference>
<dbReference type="CDD" id="cd00130">
    <property type="entry name" value="PAS"/>
    <property type="match status" value="1"/>
</dbReference>
<keyword evidence="9" id="KW-1185">Reference proteome</keyword>
<dbReference type="AlphaFoldDB" id="A0ABC8LWJ3"/>
<protein>
    <recommendedName>
        <fullName evidence="7">PAS domain-containing protein</fullName>
    </recommendedName>
</protein>
<dbReference type="Proteomes" id="UP001642260">
    <property type="component" value="Unassembled WGS sequence"/>
</dbReference>
<keyword evidence="4" id="KW-0288">FMN</keyword>
<evidence type="ECO:0000313" key="8">
    <source>
        <dbReference type="EMBL" id="CAH8387783.1"/>
    </source>
</evidence>
<comment type="caution">
    <text evidence="8">The sequence shown here is derived from an EMBL/GenBank/DDBJ whole genome shotgun (WGS) entry which is preliminary data.</text>
</comment>
<dbReference type="EMBL" id="CAKOAT010761820">
    <property type="protein sequence ID" value="CAH8387783.1"/>
    <property type="molecule type" value="Genomic_DNA"/>
</dbReference>
<dbReference type="InterPro" id="IPR035965">
    <property type="entry name" value="PAS-like_dom_sf"/>
</dbReference>
<reference evidence="8 9" key="1">
    <citation type="submission" date="2022-03" db="EMBL/GenBank/DDBJ databases">
        <authorList>
            <person name="Macdonald S."/>
            <person name="Ahmed S."/>
            <person name="Newling K."/>
        </authorList>
    </citation>
    <scope>NUCLEOTIDE SEQUENCE [LARGE SCALE GENOMIC DNA]</scope>
</reference>
<dbReference type="PANTHER" id="PTHR47429:SF2">
    <property type="entry name" value="PROTEIN TWIN LOV 1"/>
    <property type="match status" value="1"/>
</dbReference>
<keyword evidence="6" id="KW-0675">Receptor</keyword>
<evidence type="ECO:0000256" key="1">
    <source>
        <dbReference type="ARBA" id="ARBA00022543"/>
    </source>
</evidence>
<evidence type="ECO:0000259" key="7">
    <source>
        <dbReference type="Pfam" id="PF13426"/>
    </source>
</evidence>
<accession>A0ABC8LWJ3</accession>
<dbReference type="Gene3D" id="3.30.450.20">
    <property type="entry name" value="PAS domain"/>
    <property type="match status" value="1"/>
</dbReference>
<dbReference type="GO" id="GO:0009881">
    <property type="term" value="F:photoreceptor activity"/>
    <property type="evidence" value="ECO:0007669"/>
    <property type="project" value="UniProtKB-KW"/>
</dbReference>
<sequence>MVRTLRRWGRRFTKEDGTPCRKHMAAFEIEGIVESHGGEFLQPSLPDISPEHEVSFVLSFYLNGYSLGKLYEPVYRSKKFLFQQKLGYKRQEFLGQNYRFLSGVDTASSVLYEMKECILKGQPCTQYNNRKDKSTFWTFLRISLVRNASGKTAYFVGVLRKL</sequence>
<evidence type="ECO:0000256" key="3">
    <source>
        <dbReference type="ARBA" id="ARBA00022630"/>
    </source>
</evidence>
<gene>
    <name evidence="8" type="ORF">ERUC_LOCUS40266</name>
</gene>
<keyword evidence="1" id="KW-0600">Photoreceptor protein</keyword>
<feature type="domain" description="PAS" evidence="7">
    <location>
        <begin position="82"/>
        <end position="160"/>
    </location>
</feature>
<evidence type="ECO:0000256" key="2">
    <source>
        <dbReference type="ARBA" id="ARBA00022606"/>
    </source>
</evidence>
<keyword evidence="2" id="KW-0716">Sensory transduction</keyword>
<proteinExistence type="predicted"/>
<dbReference type="InterPro" id="IPR000014">
    <property type="entry name" value="PAS"/>
</dbReference>